<gene>
    <name evidence="1" type="ORF">N7452_010427</name>
</gene>
<dbReference type="AlphaFoldDB" id="A0A9W9QFE6"/>
<protein>
    <submittedName>
        <fullName evidence="1">Uncharacterized protein</fullName>
    </submittedName>
</protein>
<reference evidence="1" key="1">
    <citation type="submission" date="2022-12" db="EMBL/GenBank/DDBJ databases">
        <authorList>
            <person name="Petersen C."/>
        </authorList>
    </citation>
    <scope>NUCLEOTIDE SEQUENCE</scope>
    <source>
        <strain evidence="1">IBT 35673</strain>
    </source>
</reference>
<evidence type="ECO:0000313" key="2">
    <source>
        <dbReference type="Proteomes" id="UP001147695"/>
    </source>
</evidence>
<accession>A0A9W9QFE6</accession>
<dbReference type="Proteomes" id="UP001147695">
    <property type="component" value="Unassembled WGS sequence"/>
</dbReference>
<evidence type="ECO:0000313" key="1">
    <source>
        <dbReference type="EMBL" id="KAJ5330037.1"/>
    </source>
</evidence>
<dbReference type="EMBL" id="JAPZBQ010000005">
    <property type="protein sequence ID" value="KAJ5330037.1"/>
    <property type="molecule type" value="Genomic_DNA"/>
</dbReference>
<proteinExistence type="predicted"/>
<name>A0A9W9QFE6_PENBR</name>
<reference evidence="1" key="2">
    <citation type="journal article" date="2023" name="IMA Fungus">
        <title>Comparative genomic study of the Penicillium genus elucidates a diverse pangenome and 15 lateral gene transfer events.</title>
        <authorList>
            <person name="Petersen C."/>
            <person name="Sorensen T."/>
            <person name="Nielsen M.R."/>
            <person name="Sondergaard T.E."/>
            <person name="Sorensen J.L."/>
            <person name="Fitzpatrick D.A."/>
            <person name="Frisvad J.C."/>
            <person name="Nielsen K.L."/>
        </authorList>
    </citation>
    <scope>NUCLEOTIDE SEQUENCE</scope>
    <source>
        <strain evidence="1">IBT 35673</strain>
    </source>
</reference>
<organism evidence="1 2">
    <name type="scientific">Penicillium brevicompactum</name>
    <dbReference type="NCBI Taxonomy" id="5074"/>
    <lineage>
        <taxon>Eukaryota</taxon>
        <taxon>Fungi</taxon>
        <taxon>Dikarya</taxon>
        <taxon>Ascomycota</taxon>
        <taxon>Pezizomycotina</taxon>
        <taxon>Eurotiomycetes</taxon>
        <taxon>Eurotiomycetidae</taxon>
        <taxon>Eurotiales</taxon>
        <taxon>Aspergillaceae</taxon>
        <taxon>Penicillium</taxon>
    </lineage>
</organism>
<comment type="caution">
    <text evidence="1">The sequence shown here is derived from an EMBL/GenBank/DDBJ whole genome shotgun (WGS) entry which is preliminary data.</text>
</comment>
<sequence>MKRASEQIPRLDRTVSMGLPDWGEIMDMRSSKDHLWMDESAAEIALRLIRANTRAEQQVGELPYHKAEKAFEQS</sequence>